<feature type="compositionally biased region" description="Low complexity" evidence="1">
    <location>
        <begin position="66"/>
        <end position="90"/>
    </location>
</feature>
<feature type="region of interest" description="Disordered" evidence="1">
    <location>
        <begin position="23"/>
        <end position="152"/>
    </location>
</feature>
<dbReference type="Proteomes" id="UP000298030">
    <property type="component" value="Unassembled WGS sequence"/>
</dbReference>
<gene>
    <name evidence="2" type="ORF">FA13DRAFT_714129</name>
</gene>
<organism evidence="2 3">
    <name type="scientific">Coprinellus micaceus</name>
    <name type="common">Glistening ink-cap mushroom</name>
    <name type="synonym">Coprinus micaceus</name>
    <dbReference type="NCBI Taxonomy" id="71717"/>
    <lineage>
        <taxon>Eukaryota</taxon>
        <taxon>Fungi</taxon>
        <taxon>Dikarya</taxon>
        <taxon>Basidiomycota</taxon>
        <taxon>Agaricomycotina</taxon>
        <taxon>Agaricomycetes</taxon>
        <taxon>Agaricomycetidae</taxon>
        <taxon>Agaricales</taxon>
        <taxon>Agaricineae</taxon>
        <taxon>Psathyrellaceae</taxon>
        <taxon>Coprinellus</taxon>
    </lineage>
</organism>
<feature type="compositionally biased region" description="Pro residues" evidence="1">
    <location>
        <begin position="110"/>
        <end position="120"/>
    </location>
</feature>
<evidence type="ECO:0000313" key="2">
    <source>
        <dbReference type="EMBL" id="TEB37958.1"/>
    </source>
</evidence>
<accession>A0A4Y7TVP5</accession>
<reference evidence="2 3" key="1">
    <citation type="journal article" date="2019" name="Nat. Ecol. Evol.">
        <title>Megaphylogeny resolves global patterns of mushroom evolution.</title>
        <authorList>
            <person name="Varga T."/>
            <person name="Krizsan K."/>
            <person name="Foldi C."/>
            <person name="Dima B."/>
            <person name="Sanchez-Garcia M."/>
            <person name="Sanchez-Ramirez S."/>
            <person name="Szollosi G.J."/>
            <person name="Szarkandi J.G."/>
            <person name="Papp V."/>
            <person name="Albert L."/>
            <person name="Andreopoulos W."/>
            <person name="Angelini C."/>
            <person name="Antonin V."/>
            <person name="Barry K.W."/>
            <person name="Bougher N.L."/>
            <person name="Buchanan P."/>
            <person name="Buyck B."/>
            <person name="Bense V."/>
            <person name="Catcheside P."/>
            <person name="Chovatia M."/>
            <person name="Cooper J."/>
            <person name="Damon W."/>
            <person name="Desjardin D."/>
            <person name="Finy P."/>
            <person name="Geml J."/>
            <person name="Haridas S."/>
            <person name="Hughes K."/>
            <person name="Justo A."/>
            <person name="Karasinski D."/>
            <person name="Kautmanova I."/>
            <person name="Kiss B."/>
            <person name="Kocsube S."/>
            <person name="Kotiranta H."/>
            <person name="LaButti K.M."/>
            <person name="Lechner B.E."/>
            <person name="Liimatainen K."/>
            <person name="Lipzen A."/>
            <person name="Lukacs Z."/>
            <person name="Mihaltcheva S."/>
            <person name="Morgado L.N."/>
            <person name="Niskanen T."/>
            <person name="Noordeloos M.E."/>
            <person name="Ohm R.A."/>
            <person name="Ortiz-Santana B."/>
            <person name="Ovrebo C."/>
            <person name="Racz N."/>
            <person name="Riley R."/>
            <person name="Savchenko A."/>
            <person name="Shiryaev A."/>
            <person name="Soop K."/>
            <person name="Spirin V."/>
            <person name="Szebenyi C."/>
            <person name="Tomsovsky M."/>
            <person name="Tulloss R.E."/>
            <person name="Uehling J."/>
            <person name="Grigoriev I.V."/>
            <person name="Vagvolgyi C."/>
            <person name="Papp T."/>
            <person name="Martin F.M."/>
            <person name="Miettinen O."/>
            <person name="Hibbett D.S."/>
            <person name="Nagy L.G."/>
        </authorList>
    </citation>
    <scope>NUCLEOTIDE SEQUENCE [LARGE SCALE GENOMIC DNA]</scope>
    <source>
        <strain evidence="2 3">FP101781</strain>
    </source>
</reference>
<sequence length="200" mass="21875">MVAVRQLQRFKTLTSLALPLQVLFKPRARSGRPSWQSPISSSPYPTSQPQSYRGTPSPMPSHTPVQKPSSSLQSPNPNPKNSSSPGLPKPYYGISAPQVHIGQTPKMLIPSPPSPNPPSPRDVIIAPKTSATQQQRHGGPANIDTSTGSATAPPSPTHVYYVVPQYYHYWPVYLPVASQQVVVLPKTKKRSKRSKGGWYH</sequence>
<comment type="caution">
    <text evidence="2">The sequence shown here is derived from an EMBL/GenBank/DDBJ whole genome shotgun (WGS) entry which is preliminary data.</text>
</comment>
<evidence type="ECO:0000313" key="3">
    <source>
        <dbReference type="Proteomes" id="UP000298030"/>
    </source>
</evidence>
<dbReference type="EMBL" id="QPFP01000003">
    <property type="protein sequence ID" value="TEB37958.1"/>
    <property type="molecule type" value="Genomic_DNA"/>
</dbReference>
<keyword evidence="3" id="KW-1185">Reference proteome</keyword>
<feature type="compositionally biased region" description="Low complexity" evidence="1">
    <location>
        <begin position="36"/>
        <end position="51"/>
    </location>
</feature>
<dbReference type="AlphaFoldDB" id="A0A4Y7TVP5"/>
<proteinExistence type="predicted"/>
<name>A0A4Y7TVP5_COPMI</name>
<evidence type="ECO:0000256" key="1">
    <source>
        <dbReference type="SAM" id="MobiDB-lite"/>
    </source>
</evidence>
<feature type="compositionally biased region" description="Polar residues" evidence="1">
    <location>
        <begin position="143"/>
        <end position="152"/>
    </location>
</feature>
<protein>
    <submittedName>
        <fullName evidence="2">Uncharacterized protein</fullName>
    </submittedName>
</protein>